<evidence type="ECO:0000256" key="8">
    <source>
        <dbReference type="ARBA" id="ARBA00023136"/>
    </source>
</evidence>
<proteinExistence type="inferred from homology"/>
<keyword evidence="7" id="KW-1133">Transmembrane helix</keyword>
<evidence type="ECO:0000256" key="5">
    <source>
        <dbReference type="ARBA" id="ARBA00022692"/>
    </source>
</evidence>
<keyword evidence="3" id="KW-0328">Glycosyltransferase</keyword>
<dbReference type="InterPro" id="IPR003406">
    <property type="entry name" value="Glyco_trans_14"/>
</dbReference>
<gene>
    <name evidence="11" type="ORF">GPM918_LOCUS5238</name>
    <name evidence="12" type="ORF">OVA965_LOCUS25820</name>
    <name evidence="13" type="ORF">SRO942_LOCUS5238</name>
    <name evidence="14" type="ORF">TMI583_LOCUS26551</name>
</gene>
<dbReference type="PANTHER" id="PTHR19297">
    <property type="entry name" value="GLYCOSYLTRANSFERASE 14 FAMILY MEMBER"/>
    <property type="match status" value="1"/>
</dbReference>
<evidence type="ECO:0000256" key="7">
    <source>
        <dbReference type="ARBA" id="ARBA00022989"/>
    </source>
</evidence>
<keyword evidence="9" id="KW-0325">Glycoprotein</keyword>
<keyword evidence="6" id="KW-0735">Signal-anchor</keyword>
<keyword evidence="5" id="KW-0812">Transmembrane</keyword>
<name>A0A813VCD6_9BILA</name>
<dbReference type="Proteomes" id="UP000682733">
    <property type="component" value="Unassembled WGS sequence"/>
</dbReference>
<dbReference type="Proteomes" id="UP000663829">
    <property type="component" value="Unassembled WGS sequence"/>
</dbReference>
<evidence type="ECO:0000256" key="9">
    <source>
        <dbReference type="ARBA" id="ARBA00023180"/>
    </source>
</evidence>
<dbReference type="Pfam" id="PF02485">
    <property type="entry name" value="Branch"/>
    <property type="match status" value="1"/>
</dbReference>
<evidence type="ECO:0000313" key="15">
    <source>
        <dbReference type="Proteomes" id="UP000663829"/>
    </source>
</evidence>
<evidence type="ECO:0000256" key="6">
    <source>
        <dbReference type="ARBA" id="ARBA00022968"/>
    </source>
</evidence>
<evidence type="ECO:0000313" key="12">
    <source>
        <dbReference type="EMBL" id="CAF1240924.1"/>
    </source>
</evidence>
<dbReference type="EMBL" id="CAJNOK010016220">
    <property type="protein sequence ID" value="CAF1240924.1"/>
    <property type="molecule type" value="Genomic_DNA"/>
</dbReference>
<comment type="pathway">
    <text evidence="2">Protein modification; protein glycosylation.</text>
</comment>
<comment type="subcellular location">
    <subcellularLocation>
        <location evidence="1">Membrane</location>
        <topology evidence="1">Single-pass type II membrane protein</topology>
    </subcellularLocation>
</comment>
<sequence length="440" mass="52615">MYDLFIIGCLIVFVVICVSLLTLQNIHVVILRNPRFTLDNIDTRLSRILLNRTLTQIFLNSTLCGRIITNPSKVSLTEINQANLDLFNKYGQIKNKNYFEITCQQFIDENKFYKKSITKMEYNFPLAFSILIYKDLYQFQVLLRTVYREHNYHCIHVDLHAPKYLYYYAQKASKCLKHVYVTPKRIKVAWGTYSTLEAERICQVYLLERFKSWKYYMNLAGTELPIHTNYELVQVLKLLNGRNDVISHPNSNPQRHRRKRAKIPIPFQMRLWKGEFHVTLSRAFVEYIYQSPMAMELLFWLNNTGVPDEYFYNSLNRLSDFPGHSNVGYKIDQFLTRYKVWKYSTKFSCKSAIYINSICQLNWKDLQRVTNSKRLFANKFNQNKDFLSIDCMEQWLQVKTDDRMLINPYDYTRYPPVWTGYTELMASERQRIEEKQAFED</sequence>
<keyword evidence="4" id="KW-0808">Transferase</keyword>
<dbReference type="AlphaFoldDB" id="A0A813VCD6"/>
<evidence type="ECO:0000313" key="11">
    <source>
        <dbReference type="EMBL" id="CAF0834644.1"/>
    </source>
</evidence>
<keyword evidence="15" id="KW-1185">Reference proteome</keyword>
<evidence type="ECO:0000313" key="13">
    <source>
        <dbReference type="EMBL" id="CAF3621799.1"/>
    </source>
</evidence>
<keyword evidence="8" id="KW-0472">Membrane</keyword>
<accession>A0A813VCD6</accession>
<protein>
    <submittedName>
        <fullName evidence="11">Uncharacterized protein</fullName>
    </submittedName>
</protein>
<dbReference type="EMBL" id="CAJOBC010000751">
    <property type="protein sequence ID" value="CAF3621799.1"/>
    <property type="molecule type" value="Genomic_DNA"/>
</dbReference>
<evidence type="ECO:0000256" key="1">
    <source>
        <dbReference type="ARBA" id="ARBA00004606"/>
    </source>
</evidence>
<dbReference type="GO" id="GO:0008375">
    <property type="term" value="F:acetylglucosaminyltransferase activity"/>
    <property type="evidence" value="ECO:0007669"/>
    <property type="project" value="TreeGrafter"/>
</dbReference>
<reference evidence="11" key="1">
    <citation type="submission" date="2021-02" db="EMBL/GenBank/DDBJ databases">
        <authorList>
            <person name="Nowell W R."/>
        </authorList>
    </citation>
    <scope>NUCLEOTIDE SEQUENCE</scope>
</reference>
<comment type="similarity">
    <text evidence="10">Belongs to the glycosyltransferase 14 family.</text>
</comment>
<dbReference type="GO" id="GO:0016020">
    <property type="term" value="C:membrane"/>
    <property type="evidence" value="ECO:0007669"/>
    <property type="project" value="UniProtKB-SubCell"/>
</dbReference>
<evidence type="ECO:0000256" key="2">
    <source>
        <dbReference type="ARBA" id="ARBA00004922"/>
    </source>
</evidence>
<dbReference type="OrthoDB" id="2019572at2759"/>
<evidence type="ECO:0000256" key="10">
    <source>
        <dbReference type="ARBA" id="ARBA00038150"/>
    </source>
</evidence>
<dbReference type="PANTHER" id="PTHR19297:SF185">
    <property type="entry name" value="BETA-1,3-GALACTOSYL-O-GLYCOSYL-GLYCOPROTEIN BETA-1,6-N-ACETYLGLUCOSAMINYLTRANSFERASE 3"/>
    <property type="match status" value="1"/>
</dbReference>
<dbReference type="Proteomes" id="UP000677228">
    <property type="component" value="Unassembled WGS sequence"/>
</dbReference>
<organism evidence="11 15">
    <name type="scientific">Didymodactylos carnosus</name>
    <dbReference type="NCBI Taxonomy" id="1234261"/>
    <lineage>
        <taxon>Eukaryota</taxon>
        <taxon>Metazoa</taxon>
        <taxon>Spiralia</taxon>
        <taxon>Gnathifera</taxon>
        <taxon>Rotifera</taxon>
        <taxon>Eurotatoria</taxon>
        <taxon>Bdelloidea</taxon>
        <taxon>Philodinida</taxon>
        <taxon>Philodinidae</taxon>
        <taxon>Didymodactylos</taxon>
    </lineage>
</organism>
<evidence type="ECO:0000313" key="14">
    <source>
        <dbReference type="EMBL" id="CAF4048397.1"/>
    </source>
</evidence>
<evidence type="ECO:0000256" key="3">
    <source>
        <dbReference type="ARBA" id="ARBA00022676"/>
    </source>
</evidence>
<dbReference type="EMBL" id="CAJNOQ010000751">
    <property type="protein sequence ID" value="CAF0834644.1"/>
    <property type="molecule type" value="Genomic_DNA"/>
</dbReference>
<comment type="caution">
    <text evidence="11">The sequence shown here is derived from an EMBL/GenBank/DDBJ whole genome shotgun (WGS) entry which is preliminary data.</text>
</comment>
<dbReference type="Proteomes" id="UP000681722">
    <property type="component" value="Unassembled WGS sequence"/>
</dbReference>
<evidence type="ECO:0000256" key="4">
    <source>
        <dbReference type="ARBA" id="ARBA00022679"/>
    </source>
</evidence>
<dbReference type="EMBL" id="CAJOBA010037768">
    <property type="protein sequence ID" value="CAF4048397.1"/>
    <property type="molecule type" value="Genomic_DNA"/>
</dbReference>